<dbReference type="Ensembl" id="ENSEBUT00000012421.1">
    <property type="protein sequence ID" value="ENSEBUP00000011845.1"/>
    <property type="gene ID" value="ENSEBUG00000007580.1"/>
</dbReference>
<evidence type="ECO:0000313" key="2">
    <source>
        <dbReference type="Proteomes" id="UP000694388"/>
    </source>
</evidence>
<accession>A0A8C4Q8V9</accession>
<dbReference type="AlphaFoldDB" id="A0A8C4Q8V9"/>
<protein>
    <submittedName>
        <fullName evidence="1">Uncharacterized protein</fullName>
    </submittedName>
</protein>
<sequence length="165" mass="17131">MADLPGGGPARPIGIGMVGAGTPRPCGVITCTRPPTPRTGPARPAGAWAAGAPAGIPLPAARPTPGPPIAPGTGTRAIPLVLTSLGGGPSTVIETRLSPRKRTKPSTRFSSRSPCLEFLATSNNKQTNLIFLNSSQSQRMRFICLSKALKVPMKTRPSCSVQRMR</sequence>
<name>A0A8C4Q8V9_EPTBU</name>
<organism evidence="1 2">
    <name type="scientific">Eptatretus burgeri</name>
    <name type="common">Inshore hagfish</name>
    <dbReference type="NCBI Taxonomy" id="7764"/>
    <lineage>
        <taxon>Eukaryota</taxon>
        <taxon>Metazoa</taxon>
        <taxon>Chordata</taxon>
        <taxon>Craniata</taxon>
        <taxon>Vertebrata</taxon>
        <taxon>Cyclostomata</taxon>
        <taxon>Myxini</taxon>
        <taxon>Myxiniformes</taxon>
        <taxon>Myxinidae</taxon>
        <taxon>Eptatretinae</taxon>
        <taxon>Eptatretus</taxon>
    </lineage>
</organism>
<evidence type="ECO:0000313" key="1">
    <source>
        <dbReference type="Ensembl" id="ENSEBUP00000011845.1"/>
    </source>
</evidence>
<reference evidence="1" key="2">
    <citation type="submission" date="2025-09" db="UniProtKB">
        <authorList>
            <consortium name="Ensembl"/>
        </authorList>
    </citation>
    <scope>IDENTIFICATION</scope>
</reference>
<dbReference type="OMA" id="CFAFFGL"/>
<proteinExistence type="predicted"/>
<reference evidence="1" key="1">
    <citation type="submission" date="2025-08" db="UniProtKB">
        <authorList>
            <consortium name="Ensembl"/>
        </authorList>
    </citation>
    <scope>IDENTIFICATION</scope>
</reference>
<keyword evidence="2" id="KW-1185">Reference proteome</keyword>
<dbReference type="Proteomes" id="UP000694388">
    <property type="component" value="Unplaced"/>
</dbReference>
<dbReference type="GeneTree" id="ENSGT01070000254033"/>